<evidence type="ECO:0000313" key="2">
    <source>
        <dbReference type="EMBL" id="KAJ7097844.1"/>
    </source>
</evidence>
<dbReference type="EMBL" id="JARJCN010000009">
    <property type="protein sequence ID" value="KAJ7097844.1"/>
    <property type="molecule type" value="Genomic_DNA"/>
</dbReference>
<accession>A0AAD6XUZ3</accession>
<feature type="domain" description="CRA" evidence="1">
    <location>
        <begin position="158"/>
        <end position="259"/>
    </location>
</feature>
<dbReference type="InterPro" id="IPR024964">
    <property type="entry name" value="CTLH/CRA"/>
</dbReference>
<dbReference type="SMART" id="SM00757">
    <property type="entry name" value="CRA"/>
    <property type="match status" value="1"/>
</dbReference>
<dbReference type="PANTHER" id="PTHR12864">
    <property type="entry name" value="RAN BINDING PROTEIN 9-RELATED"/>
    <property type="match status" value="1"/>
</dbReference>
<keyword evidence="3" id="KW-1185">Reference proteome</keyword>
<name>A0AAD6XUZ3_9AGAR</name>
<dbReference type="Pfam" id="PF08513">
    <property type="entry name" value="LisH"/>
    <property type="match status" value="1"/>
</dbReference>
<evidence type="ECO:0000313" key="3">
    <source>
        <dbReference type="Proteomes" id="UP001222325"/>
    </source>
</evidence>
<dbReference type="InterPro" id="IPR013144">
    <property type="entry name" value="CRA_dom"/>
</dbReference>
<feature type="non-terminal residue" evidence="2">
    <location>
        <position position="1"/>
    </location>
</feature>
<proteinExistence type="predicted"/>
<protein>
    <submittedName>
        <fullName evidence="2">Lish motif-containing protein</fullName>
    </submittedName>
</protein>
<dbReference type="Proteomes" id="UP001222325">
    <property type="component" value="Unassembled WGS sequence"/>
</dbReference>
<dbReference type="AlphaFoldDB" id="A0AAD6XUZ3"/>
<reference evidence="2" key="1">
    <citation type="submission" date="2023-03" db="EMBL/GenBank/DDBJ databases">
        <title>Massive genome expansion in bonnet fungi (Mycena s.s.) driven by repeated elements and novel gene families across ecological guilds.</title>
        <authorList>
            <consortium name="Lawrence Berkeley National Laboratory"/>
            <person name="Harder C.B."/>
            <person name="Miyauchi S."/>
            <person name="Viragh M."/>
            <person name="Kuo A."/>
            <person name="Thoen E."/>
            <person name="Andreopoulos B."/>
            <person name="Lu D."/>
            <person name="Skrede I."/>
            <person name="Drula E."/>
            <person name="Henrissat B."/>
            <person name="Morin E."/>
            <person name="Kohler A."/>
            <person name="Barry K."/>
            <person name="LaButti K."/>
            <person name="Morin E."/>
            <person name="Salamov A."/>
            <person name="Lipzen A."/>
            <person name="Mereny Z."/>
            <person name="Hegedus B."/>
            <person name="Baldrian P."/>
            <person name="Stursova M."/>
            <person name="Weitz H."/>
            <person name="Taylor A."/>
            <person name="Grigoriev I.V."/>
            <person name="Nagy L.G."/>
            <person name="Martin F."/>
            <person name="Kauserud H."/>
        </authorList>
    </citation>
    <scope>NUCLEOTIDE SEQUENCE</scope>
    <source>
        <strain evidence="2">CBHHK173m</strain>
    </source>
</reference>
<dbReference type="InterPro" id="IPR006594">
    <property type="entry name" value="LisH"/>
</dbReference>
<sequence length="302" mass="33242">RTLVIDYLIHHGYNSTAQAFAEGSTIPTRLDADGDEIMQPADTVELPGALQVLGETALQVELRQTIRAHILAGRVTAAIELLEQHFPAVLFSEVLPTAPKPHKSLAGTKFVASTTLNPTHLNLNLRILAFTEAFRTAPLDRIRTASAAQSTSEDDDDQNTVELLSKAKKLQVLVSMLPNPNERATYAQELRNVAGLLAYPDPQTSPVAKYLSQERREAVANQINTAILYRTGFPAISQLELSTRYTSTLWSFLHDFHVKPRPGGPVPPMSLDRMASPSRKGVKVADNDISEVSRRFLATRRS</sequence>
<gene>
    <name evidence="2" type="ORF">B0H15DRAFT_772988</name>
</gene>
<dbReference type="Pfam" id="PF10607">
    <property type="entry name" value="CTLH"/>
    <property type="match status" value="1"/>
</dbReference>
<comment type="caution">
    <text evidence="2">The sequence shown here is derived from an EMBL/GenBank/DDBJ whole genome shotgun (WGS) entry which is preliminary data.</text>
</comment>
<dbReference type="PROSITE" id="PS50896">
    <property type="entry name" value="LISH"/>
    <property type="match status" value="1"/>
</dbReference>
<evidence type="ECO:0000259" key="1">
    <source>
        <dbReference type="SMART" id="SM00757"/>
    </source>
</evidence>
<organism evidence="2 3">
    <name type="scientific">Mycena belliarum</name>
    <dbReference type="NCBI Taxonomy" id="1033014"/>
    <lineage>
        <taxon>Eukaryota</taxon>
        <taxon>Fungi</taxon>
        <taxon>Dikarya</taxon>
        <taxon>Basidiomycota</taxon>
        <taxon>Agaricomycotina</taxon>
        <taxon>Agaricomycetes</taxon>
        <taxon>Agaricomycetidae</taxon>
        <taxon>Agaricales</taxon>
        <taxon>Marasmiineae</taxon>
        <taxon>Mycenaceae</taxon>
        <taxon>Mycena</taxon>
    </lineage>
</organism>
<dbReference type="InterPro" id="IPR050618">
    <property type="entry name" value="Ubq-SigPath_Reg"/>
</dbReference>